<dbReference type="Gene3D" id="3.30.710.10">
    <property type="entry name" value="Potassium Channel Kv1.1, Chain A"/>
    <property type="match status" value="1"/>
</dbReference>
<evidence type="ECO:0000259" key="2">
    <source>
        <dbReference type="Pfam" id="PF02214"/>
    </source>
</evidence>
<dbReference type="GO" id="GO:0051260">
    <property type="term" value="P:protein homooligomerization"/>
    <property type="evidence" value="ECO:0007669"/>
    <property type="project" value="InterPro"/>
</dbReference>
<gene>
    <name evidence="3" type="ORF">BHM03_00042889</name>
</gene>
<evidence type="ECO:0000256" key="1">
    <source>
        <dbReference type="ARBA" id="ARBA00004906"/>
    </source>
</evidence>
<dbReference type="SUPFAM" id="SSF54695">
    <property type="entry name" value="POZ domain"/>
    <property type="match status" value="1"/>
</dbReference>
<feature type="domain" description="Potassium channel tetramerisation-type BTB" evidence="2">
    <location>
        <begin position="46"/>
        <end position="135"/>
    </location>
</feature>
<dbReference type="CDD" id="cd18316">
    <property type="entry name" value="BTB_POZ_KCTD-like"/>
    <property type="match status" value="1"/>
</dbReference>
<sequence length="519" mass="55864">QIVHTLDFVCLVLDPSGLLSPAEEEERMEGRDSSHVTLASQPNDRVVLDVGGKLFETTVATLQSGGPDSLLAALCLRANPDSDEEPSPVFIDRDPEIFSTLLSLLRSGCLPSSALSRFSKQDLLEEALYYGVEARLRSALSPPPLVGFDATLVANLRPASDGFPTALSAGCEDGSVWVAHGGQISAYDWSLAHTGTVRTHLDEITALQRVWPEVAAAGSLDSPGIHFYDVSGGRHVGSVHWSDPGDHRVYKARVTAIAAGWSGPDDPVYAAFECPHRENCILAVDPATLREAAAIGRQSGSGAKVAAPGRLVHVRERGLVFAAAVSAGAFGYAGYMRLWDPRSGEAVWETNEPGAGSSSRRFGDSFADADVDREGSAIYKVCWRSGDVAVADMRRLGEDPWVYLDERSAAAGMRSAGEGANSVLHCYNNQVFVGREAGLEVWSQIMDKEGEGRRSERETEAAVCENAFRRIFVDKEEDARRGLIKAMEGGGDRLFLSREGVEGVEVWESSDLSRAISLL</sequence>
<dbReference type="EMBL" id="KV876379">
    <property type="protein sequence ID" value="RZR74766.1"/>
    <property type="molecule type" value="Genomic_DNA"/>
</dbReference>
<feature type="non-terminal residue" evidence="3">
    <location>
        <position position="1"/>
    </location>
</feature>
<dbReference type="PANTHER" id="PTHR11145:SF8">
    <property type="entry name" value="RE57120P"/>
    <property type="match status" value="1"/>
</dbReference>
<dbReference type="InterPro" id="IPR011333">
    <property type="entry name" value="SKP1/BTB/POZ_sf"/>
</dbReference>
<comment type="pathway">
    <text evidence="1">Protein modification; protein ubiquitination.</text>
</comment>
<dbReference type="InterPro" id="IPR003131">
    <property type="entry name" value="T1-type_BTB"/>
</dbReference>
<protein>
    <recommendedName>
        <fullName evidence="2">Potassium channel tetramerisation-type BTB domain-containing protein</fullName>
    </recommendedName>
</protein>
<dbReference type="SUPFAM" id="SSF50998">
    <property type="entry name" value="Quinoprotein alcohol dehydrogenase-like"/>
    <property type="match status" value="1"/>
</dbReference>
<organism evidence="3">
    <name type="scientific">Ensete ventricosum</name>
    <name type="common">Abyssinian banana</name>
    <name type="synonym">Musa ensete</name>
    <dbReference type="NCBI Taxonomy" id="4639"/>
    <lineage>
        <taxon>Eukaryota</taxon>
        <taxon>Viridiplantae</taxon>
        <taxon>Streptophyta</taxon>
        <taxon>Embryophyta</taxon>
        <taxon>Tracheophyta</taxon>
        <taxon>Spermatophyta</taxon>
        <taxon>Magnoliopsida</taxon>
        <taxon>Liliopsida</taxon>
        <taxon>Zingiberales</taxon>
        <taxon>Musaceae</taxon>
        <taxon>Ensete</taxon>
    </lineage>
</organism>
<dbReference type="Pfam" id="PF02214">
    <property type="entry name" value="BTB_2"/>
    <property type="match status" value="1"/>
</dbReference>
<dbReference type="Proteomes" id="UP000290560">
    <property type="component" value="Unassembled WGS sequence"/>
</dbReference>
<reference evidence="3" key="1">
    <citation type="journal article" date="2018" name="Data Brief">
        <title>Genome sequence data from 17 accessions of Ensete ventricosum, a staple food crop for millions in Ethiopia.</title>
        <authorList>
            <person name="Yemataw Z."/>
            <person name="Muzemil S."/>
            <person name="Ambachew D."/>
            <person name="Tripathi L."/>
            <person name="Tesfaye K."/>
            <person name="Chala A."/>
            <person name="Farbos A."/>
            <person name="O'Neill P."/>
            <person name="Moore K."/>
            <person name="Grant M."/>
            <person name="Studholme D.J."/>
        </authorList>
    </citation>
    <scope>NUCLEOTIDE SEQUENCE [LARGE SCALE GENOMIC DNA]</scope>
    <source>
        <tissue evidence="3">Leaf</tissue>
    </source>
</reference>
<dbReference type="AlphaFoldDB" id="A0A445MKL0"/>
<dbReference type="InterPro" id="IPR045068">
    <property type="entry name" value="BACURD1-3"/>
</dbReference>
<dbReference type="PANTHER" id="PTHR11145">
    <property type="entry name" value="BTB/POZ DOMAIN-CONTAINING ADAPTER FOR CUL3-MEDIATED RHOA DEGRADATION PROTEIN FAMILY MEMBER"/>
    <property type="match status" value="1"/>
</dbReference>
<evidence type="ECO:0000313" key="3">
    <source>
        <dbReference type="EMBL" id="RZR74766.1"/>
    </source>
</evidence>
<dbReference type="InterPro" id="IPR011047">
    <property type="entry name" value="Quinoprotein_ADH-like_sf"/>
</dbReference>
<accession>A0A445MKL0</accession>
<proteinExistence type="predicted"/>
<name>A0A445MKL0_ENSVE</name>